<dbReference type="Gene3D" id="1.10.3720.10">
    <property type="entry name" value="MetI-like"/>
    <property type="match status" value="2"/>
</dbReference>
<evidence type="ECO:0000256" key="2">
    <source>
        <dbReference type="ARBA" id="ARBA00022448"/>
    </source>
</evidence>
<evidence type="ECO:0000256" key="7">
    <source>
        <dbReference type="RuleBase" id="RU363032"/>
    </source>
</evidence>
<keyword evidence="5 7" id="KW-1133">Transmembrane helix</keyword>
<feature type="domain" description="ABC transmembrane type-1" evidence="8">
    <location>
        <begin position="152"/>
        <end position="331"/>
    </location>
</feature>
<keyword evidence="4 7" id="KW-0812">Transmembrane</keyword>
<dbReference type="GO" id="GO:0031460">
    <property type="term" value="P:glycine betaine transport"/>
    <property type="evidence" value="ECO:0007669"/>
    <property type="project" value="TreeGrafter"/>
</dbReference>
<dbReference type="RefSeq" id="WP_246607097.1">
    <property type="nucleotide sequence ID" value="NZ_BOQN01000049.1"/>
</dbReference>
<feature type="transmembrane region" description="Helical" evidence="7">
    <location>
        <begin position="36"/>
        <end position="52"/>
    </location>
</feature>
<comment type="caution">
    <text evidence="9">The sequence shown here is derived from an EMBL/GenBank/DDBJ whole genome shotgun (WGS) entry which is preliminary data.</text>
</comment>
<dbReference type="SUPFAM" id="SSF161098">
    <property type="entry name" value="MetI-like"/>
    <property type="match status" value="2"/>
</dbReference>
<reference evidence="9 10" key="1">
    <citation type="submission" date="2021-03" db="EMBL/GenBank/DDBJ databases">
        <title>Whole genome shotgun sequence of Actinoplanes toevensis NBRC 105298.</title>
        <authorList>
            <person name="Komaki H."/>
            <person name="Tamura T."/>
        </authorList>
    </citation>
    <scope>NUCLEOTIDE SEQUENCE [LARGE SCALE GENOMIC DNA]</scope>
    <source>
        <strain evidence="9 10">NBRC 105298</strain>
    </source>
</reference>
<feature type="transmembrane region" description="Helical" evidence="7">
    <location>
        <begin position="133"/>
        <end position="150"/>
    </location>
</feature>
<feature type="transmembrane region" description="Helical" evidence="7">
    <location>
        <begin position="487"/>
        <end position="510"/>
    </location>
</feature>
<comment type="subcellular location">
    <subcellularLocation>
        <location evidence="7">Cell membrane</location>
        <topology evidence="7">Multi-pass membrane protein</topology>
    </subcellularLocation>
    <subcellularLocation>
        <location evidence="1">Membrane</location>
        <topology evidence="1">Multi-pass membrane protein</topology>
    </subcellularLocation>
</comment>
<feature type="transmembrane region" description="Helical" evidence="7">
    <location>
        <begin position="85"/>
        <end position="101"/>
    </location>
</feature>
<dbReference type="CDD" id="cd06261">
    <property type="entry name" value="TM_PBP2"/>
    <property type="match status" value="2"/>
</dbReference>
<evidence type="ECO:0000256" key="1">
    <source>
        <dbReference type="ARBA" id="ARBA00004141"/>
    </source>
</evidence>
<organism evidence="9 10">
    <name type="scientific">Paractinoplanes toevensis</name>
    <dbReference type="NCBI Taxonomy" id="571911"/>
    <lineage>
        <taxon>Bacteria</taxon>
        <taxon>Bacillati</taxon>
        <taxon>Actinomycetota</taxon>
        <taxon>Actinomycetes</taxon>
        <taxon>Micromonosporales</taxon>
        <taxon>Micromonosporaceae</taxon>
        <taxon>Paractinoplanes</taxon>
    </lineage>
</organism>
<dbReference type="FunFam" id="1.10.3720.10:FF:000001">
    <property type="entry name" value="Glycine betaine ABC transporter, permease"/>
    <property type="match status" value="1"/>
</dbReference>
<evidence type="ECO:0000313" key="10">
    <source>
        <dbReference type="Proteomes" id="UP000677082"/>
    </source>
</evidence>
<dbReference type="GO" id="GO:0043190">
    <property type="term" value="C:ATP-binding cassette (ABC) transporter complex"/>
    <property type="evidence" value="ECO:0007669"/>
    <property type="project" value="TreeGrafter"/>
</dbReference>
<dbReference type="AlphaFoldDB" id="A0A919T9P0"/>
<feature type="transmembrane region" description="Helical" evidence="7">
    <location>
        <begin position="162"/>
        <end position="182"/>
    </location>
</feature>
<keyword evidence="3" id="KW-1003">Cell membrane</keyword>
<feature type="transmembrane region" description="Helical" evidence="7">
    <location>
        <begin position="271"/>
        <end position="292"/>
    </location>
</feature>
<feature type="domain" description="ABC transmembrane type-1" evidence="8">
    <location>
        <begin position="483"/>
        <end position="663"/>
    </location>
</feature>
<protein>
    <submittedName>
        <fullName evidence="9">Glycine/betaine ABC transporter permease</fullName>
    </submittedName>
</protein>
<proteinExistence type="inferred from homology"/>
<evidence type="ECO:0000256" key="6">
    <source>
        <dbReference type="ARBA" id="ARBA00023136"/>
    </source>
</evidence>
<dbReference type="EMBL" id="BOQN01000049">
    <property type="protein sequence ID" value="GIM91658.1"/>
    <property type="molecule type" value="Genomic_DNA"/>
</dbReference>
<feature type="transmembrane region" description="Helical" evidence="7">
    <location>
        <begin position="602"/>
        <end position="625"/>
    </location>
</feature>
<feature type="transmembrane region" description="Helical" evidence="7">
    <location>
        <begin position="444"/>
        <end position="475"/>
    </location>
</feature>
<dbReference type="PANTHER" id="PTHR47737:SF1">
    <property type="entry name" value="GLYCINE BETAINE_PROLINE BETAINE TRANSPORT SYSTEM PERMEASE PROTEIN PROW"/>
    <property type="match status" value="1"/>
</dbReference>
<comment type="similarity">
    <text evidence="7">Belongs to the binding-protein-dependent transport system permease family.</text>
</comment>
<keyword evidence="2 7" id="KW-0813">Transport</keyword>
<accession>A0A919T9P0</accession>
<dbReference type="PANTHER" id="PTHR47737">
    <property type="entry name" value="GLYCINE BETAINE/PROLINE BETAINE TRANSPORT SYSTEM PERMEASE PROTEIN PROW"/>
    <property type="match status" value="1"/>
</dbReference>
<feature type="transmembrane region" description="Helical" evidence="7">
    <location>
        <begin position="202"/>
        <end position="226"/>
    </location>
</feature>
<keyword evidence="6 7" id="KW-0472">Membrane</keyword>
<evidence type="ECO:0000256" key="5">
    <source>
        <dbReference type="ARBA" id="ARBA00022989"/>
    </source>
</evidence>
<name>A0A919T9P0_9ACTN</name>
<feature type="transmembrane region" description="Helical" evidence="7">
    <location>
        <begin position="374"/>
        <end position="393"/>
    </location>
</feature>
<dbReference type="GO" id="GO:0015226">
    <property type="term" value="F:carnitine transmembrane transporter activity"/>
    <property type="evidence" value="ECO:0007669"/>
    <property type="project" value="TreeGrafter"/>
</dbReference>
<feature type="transmembrane region" description="Helical" evidence="7">
    <location>
        <begin position="108"/>
        <end position="127"/>
    </location>
</feature>
<dbReference type="GO" id="GO:0005275">
    <property type="term" value="F:amine transmembrane transporter activity"/>
    <property type="evidence" value="ECO:0007669"/>
    <property type="project" value="TreeGrafter"/>
</dbReference>
<dbReference type="GO" id="GO:0015871">
    <property type="term" value="P:choline transport"/>
    <property type="evidence" value="ECO:0007669"/>
    <property type="project" value="TreeGrafter"/>
</dbReference>
<keyword evidence="10" id="KW-1185">Reference proteome</keyword>
<feature type="transmembrane region" description="Helical" evidence="7">
    <location>
        <begin position="530"/>
        <end position="557"/>
    </location>
</feature>
<feature type="transmembrane region" description="Helical" evidence="7">
    <location>
        <begin position="312"/>
        <end position="330"/>
    </location>
</feature>
<feature type="transmembrane region" description="Helical" evidence="7">
    <location>
        <begin position="645"/>
        <end position="663"/>
    </location>
</feature>
<evidence type="ECO:0000256" key="3">
    <source>
        <dbReference type="ARBA" id="ARBA00022475"/>
    </source>
</evidence>
<gene>
    <name evidence="9" type="ORF">Ato02nite_034510</name>
</gene>
<dbReference type="InterPro" id="IPR000515">
    <property type="entry name" value="MetI-like"/>
</dbReference>
<dbReference type="InterPro" id="IPR035906">
    <property type="entry name" value="MetI-like_sf"/>
</dbReference>
<evidence type="ECO:0000313" key="9">
    <source>
        <dbReference type="EMBL" id="GIM91658.1"/>
    </source>
</evidence>
<evidence type="ECO:0000259" key="8">
    <source>
        <dbReference type="PROSITE" id="PS50928"/>
    </source>
</evidence>
<sequence>MTATATPPTIQPDGRVVAVAGEGAAPWRRGLTRRRVLWVVLIAATVGAYLGFRTGGAADSDDAAAFRFFTDVRNWVDENRDTSPLFLYGFNYLRLGVRLLVDAVQAGLYGLGFAGLVAAAGAVALVLAGWRTALVAVGGFLAFGFLGLWAESVDTLVLTTSAVLLAVVIGVPIGVLAARVNWVSAILRPVLDVMQIMPTFAYLAPMTLLFLIGEPAAVIATLIYAVPATIRITELGIREVSPTTVEAATALGSTSRQLLTKVRLPMARPTIVLAVNQTIMMALSMVVITALIDAPGLGQNIIRALERVNVGAAFDAGLAIVIMAVVLDRITTGAARRRPAAPARHQRPTAANGVERVGAGRRDRWRAAGGRNRWAVAAGTLVVVVVLAVLPISEDLPHFSFAVPVNELTGWIELHWYDGTEWVKNVVSAGLLDPLEGVLTSTPWWLFVLVVAGFGTMASGVRAAVIAALAAAGIAGLGLWQHAMQTLATVLVTIVLTMAVGIVLGVWSARHDWFAAGLRPVLDAAQTMPSFVYLLPALALFGASRFTAIVAGFVYAFPPVVRLVDRGLRDVPAAVVEAAVSAGSTPRQLLWKVQLPMARGGLLLAANQGIVMVLAMVVLGGLVGAGALGYDVVAGFSQREDFGKGLAAGFAIVLLGILLDRLTQGFHHAKGPR</sequence>
<evidence type="ECO:0000256" key="4">
    <source>
        <dbReference type="ARBA" id="ARBA00022692"/>
    </source>
</evidence>
<dbReference type="PROSITE" id="PS50928">
    <property type="entry name" value="ABC_TM1"/>
    <property type="match status" value="2"/>
</dbReference>
<dbReference type="Pfam" id="PF00528">
    <property type="entry name" value="BPD_transp_1"/>
    <property type="match status" value="2"/>
</dbReference>
<dbReference type="Proteomes" id="UP000677082">
    <property type="component" value="Unassembled WGS sequence"/>
</dbReference>